<dbReference type="OrthoDB" id="306207at2759"/>
<feature type="coiled-coil region" evidence="1">
    <location>
        <begin position="13"/>
        <end position="40"/>
    </location>
</feature>
<sequence>MNERRDETTIPVAMEYDKKKDEIEKKLNSLFEADKAAEEQLYQVQQILAIQGAVLETASESSLRILAIQYFITSLLTMFILQLNRFGWILTWLPFLEQFVGTIYIITLLLSEFCPSAVSKLPYNFLIFICHSCSKILLLVFISLWYLEYKCELITLALGISILYLIYLIKSSVAEKQYQGMKVKKQFCNIFVMVAFMSGVLCLLTRSHLIIVAVLACFGLIYICFLQLALQRFEQMEFIFENSNDIYLGPAILDADLLFFCKLCFFHCFSKKDNSNRKKKEEQSENDD</sequence>
<keyword evidence="2" id="KW-0472">Membrane</keyword>
<keyword evidence="2" id="KW-1133">Transmembrane helix</keyword>
<organism evidence="3 4">
    <name type="scientific">Paramecium octaurelia</name>
    <dbReference type="NCBI Taxonomy" id="43137"/>
    <lineage>
        <taxon>Eukaryota</taxon>
        <taxon>Sar</taxon>
        <taxon>Alveolata</taxon>
        <taxon>Ciliophora</taxon>
        <taxon>Intramacronucleata</taxon>
        <taxon>Oligohymenophorea</taxon>
        <taxon>Peniculida</taxon>
        <taxon>Parameciidae</taxon>
        <taxon>Paramecium</taxon>
    </lineage>
</organism>
<keyword evidence="1" id="KW-0175">Coiled coil</keyword>
<dbReference type="EMBL" id="CAJJDP010000086">
    <property type="protein sequence ID" value="CAD8186347.1"/>
    <property type="molecule type" value="Genomic_DNA"/>
</dbReference>
<keyword evidence="4" id="KW-1185">Reference proteome</keyword>
<feature type="transmembrane region" description="Helical" evidence="2">
    <location>
        <begin position="89"/>
        <end position="111"/>
    </location>
</feature>
<feature type="transmembrane region" description="Helical" evidence="2">
    <location>
        <begin position="186"/>
        <end position="204"/>
    </location>
</feature>
<evidence type="ECO:0000313" key="4">
    <source>
        <dbReference type="Proteomes" id="UP000683925"/>
    </source>
</evidence>
<reference evidence="3" key="1">
    <citation type="submission" date="2021-01" db="EMBL/GenBank/DDBJ databases">
        <authorList>
            <consortium name="Genoscope - CEA"/>
            <person name="William W."/>
        </authorList>
    </citation>
    <scope>NUCLEOTIDE SEQUENCE</scope>
</reference>
<gene>
    <name evidence="3" type="ORF">POCTA_138.1.T0870249</name>
</gene>
<feature type="transmembrane region" description="Helical" evidence="2">
    <location>
        <begin position="153"/>
        <end position="174"/>
    </location>
</feature>
<accession>A0A8S1WBY5</accession>
<dbReference type="OMA" id="YKCELIT"/>
<evidence type="ECO:0000313" key="3">
    <source>
        <dbReference type="EMBL" id="CAD8186347.1"/>
    </source>
</evidence>
<name>A0A8S1WBY5_PAROT</name>
<proteinExistence type="predicted"/>
<evidence type="ECO:0000256" key="1">
    <source>
        <dbReference type="SAM" id="Coils"/>
    </source>
</evidence>
<evidence type="ECO:0008006" key="5">
    <source>
        <dbReference type="Google" id="ProtNLM"/>
    </source>
</evidence>
<dbReference type="AlphaFoldDB" id="A0A8S1WBY5"/>
<comment type="caution">
    <text evidence="3">The sequence shown here is derived from an EMBL/GenBank/DDBJ whole genome shotgun (WGS) entry which is preliminary data.</text>
</comment>
<feature type="transmembrane region" description="Helical" evidence="2">
    <location>
        <begin position="123"/>
        <end position="147"/>
    </location>
</feature>
<feature type="transmembrane region" description="Helical" evidence="2">
    <location>
        <begin position="210"/>
        <end position="230"/>
    </location>
</feature>
<evidence type="ECO:0000256" key="2">
    <source>
        <dbReference type="SAM" id="Phobius"/>
    </source>
</evidence>
<dbReference type="Proteomes" id="UP000683925">
    <property type="component" value="Unassembled WGS sequence"/>
</dbReference>
<protein>
    <recommendedName>
        <fullName evidence="5">Transmembrane protein</fullName>
    </recommendedName>
</protein>
<keyword evidence="2" id="KW-0812">Transmembrane</keyword>